<sequence length="129" mass="14236">MSREECEAAHPRPDSSKNFILLAIFMVSRPRGVHGAATTKHHGEAAHFKGKASMKWKSLGDEERRRGVHGFSGIVERLANITAHMKREVLEFKLVNGVLIHGRGSRGSGKLEGIHGLPIGDKTKQPRLK</sequence>
<protein>
    <submittedName>
        <fullName evidence="2">Uncharacterized protein</fullName>
    </submittedName>
</protein>
<dbReference type="Gramene" id="KOM56518">
    <property type="protein sequence ID" value="KOM56518"/>
    <property type="gene ID" value="LR48_Vigan10g241000"/>
</dbReference>
<dbReference type="AlphaFoldDB" id="A0A0L9VNJ2"/>
<reference evidence="3" key="1">
    <citation type="journal article" date="2015" name="Proc. Natl. Acad. Sci. U.S.A.">
        <title>Genome sequencing of adzuki bean (Vigna angularis) provides insight into high starch and low fat accumulation and domestication.</title>
        <authorList>
            <person name="Yang K."/>
            <person name="Tian Z."/>
            <person name="Chen C."/>
            <person name="Luo L."/>
            <person name="Zhao B."/>
            <person name="Wang Z."/>
            <person name="Yu L."/>
            <person name="Li Y."/>
            <person name="Sun Y."/>
            <person name="Li W."/>
            <person name="Chen Y."/>
            <person name="Li Y."/>
            <person name="Zhang Y."/>
            <person name="Ai D."/>
            <person name="Zhao J."/>
            <person name="Shang C."/>
            <person name="Ma Y."/>
            <person name="Wu B."/>
            <person name="Wang M."/>
            <person name="Gao L."/>
            <person name="Sun D."/>
            <person name="Zhang P."/>
            <person name="Guo F."/>
            <person name="Wang W."/>
            <person name="Li Y."/>
            <person name="Wang J."/>
            <person name="Varshney R.K."/>
            <person name="Wang J."/>
            <person name="Ling H.Q."/>
            <person name="Wan P."/>
        </authorList>
    </citation>
    <scope>NUCLEOTIDE SEQUENCE</scope>
    <source>
        <strain evidence="3">cv. Jingnong 6</strain>
    </source>
</reference>
<feature type="region of interest" description="Disordered" evidence="1">
    <location>
        <begin position="107"/>
        <end position="129"/>
    </location>
</feature>
<feature type="region of interest" description="Disordered" evidence="1">
    <location>
        <begin position="35"/>
        <end position="54"/>
    </location>
</feature>
<accession>A0A0L9VNJ2</accession>
<dbReference type="EMBL" id="CM003380">
    <property type="protein sequence ID" value="KOM56518.1"/>
    <property type="molecule type" value="Genomic_DNA"/>
</dbReference>
<dbReference type="Proteomes" id="UP000053144">
    <property type="component" value="Chromosome 10"/>
</dbReference>
<evidence type="ECO:0000313" key="2">
    <source>
        <dbReference type="EMBL" id="KOM56518.1"/>
    </source>
</evidence>
<proteinExistence type="predicted"/>
<evidence type="ECO:0000313" key="3">
    <source>
        <dbReference type="Proteomes" id="UP000053144"/>
    </source>
</evidence>
<organism evidence="2 3">
    <name type="scientific">Phaseolus angularis</name>
    <name type="common">Azuki bean</name>
    <name type="synonym">Vigna angularis</name>
    <dbReference type="NCBI Taxonomy" id="3914"/>
    <lineage>
        <taxon>Eukaryota</taxon>
        <taxon>Viridiplantae</taxon>
        <taxon>Streptophyta</taxon>
        <taxon>Embryophyta</taxon>
        <taxon>Tracheophyta</taxon>
        <taxon>Spermatophyta</taxon>
        <taxon>Magnoliopsida</taxon>
        <taxon>eudicotyledons</taxon>
        <taxon>Gunneridae</taxon>
        <taxon>Pentapetalae</taxon>
        <taxon>rosids</taxon>
        <taxon>fabids</taxon>
        <taxon>Fabales</taxon>
        <taxon>Fabaceae</taxon>
        <taxon>Papilionoideae</taxon>
        <taxon>50 kb inversion clade</taxon>
        <taxon>NPAAA clade</taxon>
        <taxon>indigoferoid/millettioid clade</taxon>
        <taxon>Phaseoleae</taxon>
        <taxon>Vigna</taxon>
    </lineage>
</organism>
<gene>
    <name evidence="2" type="ORF">LR48_Vigan10g241000</name>
</gene>
<name>A0A0L9VNJ2_PHAAN</name>
<evidence type="ECO:0000256" key="1">
    <source>
        <dbReference type="SAM" id="MobiDB-lite"/>
    </source>
</evidence>